<evidence type="ECO:0000256" key="2">
    <source>
        <dbReference type="ARBA" id="ARBA00022723"/>
    </source>
</evidence>
<evidence type="ECO:0000256" key="1">
    <source>
        <dbReference type="ARBA" id="ARBA00001946"/>
    </source>
</evidence>
<dbReference type="PROSITE" id="PS00908">
    <property type="entry name" value="MR_MLE_1"/>
    <property type="match status" value="1"/>
</dbReference>
<accession>A0ABW0K909</accession>
<keyword evidence="2" id="KW-0479">Metal-binding</keyword>
<dbReference type="InterPro" id="IPR018110">
    <property type="entry name" value="Mandel_Rmase/mucon_lact_enz_CS"/>
</dbReference>
<dbReference type="SUPFAM" id="SSF54826">
    <property type="entry name" value="Enolase N-terminal domain-like"/>
    <property type="match status" value="1"/>
</dbReference>
<dbReference type="SFLD" id="SFLDS00001">
    <property type="entry name" value="Enolase"/>
    <property type="match status" value="1"/>
</dbReference>
<dbReference type="EMBL" id="JBHSMJ010000022">
    <property type="protein sequence ID" value="MFC5449764.1"/>
    <property type="molecule type" value="Genomic_DNA"/>
</dbReference>
<dbReference type="InterPro" id="IPR029065">
    <property type="entry name" value="Enolase_C-like"/>
</dbReference>
<keyword evidence="6" id="KW-1185">Reference proteome</keyword>
<dbReference type="Gene3D" id="3.30.390.10">
    <property type="entry name" value="Enolase-like, N-terminal domain"/>
    <property type="match status" value="1"/>
</dbReference>
<dbReference type="SMART" id="SM00922">
    <property type="entry name" value="MR_MLE"/>
    <property type="match status" value="1"/>
</dbReference>
<keyword evidence="3" id="KW-0460">Magnesium</keyword>
<dbReference type="Proteomes" id="UP001596044">
    <property type="component" value="Unassembled WGS sequence"/>
</dbReference>
<dbReference type="InterPro" id="IPR013341">
    <property type="entry name" value="Mandelate_racemase_N_dom"/>
</dbReference>
<protein>
    <submittedName>
        <fullName evidence="5">Mandelate racemase/muconate lactonizing enzyme family protein</fullName>
    </submittedName>
</protein>
<reference evidence="6" key="1">
    <citation type="journal article" date="2019" name="Int. J. Syst. Evol. Microbiol.">
        <title>The Global Catalogue of Microorganisms (GCM) 10K type strain sequencing project: providing services to taxonomists for standard genome sequencing and annotation.</title>
        <authorList>
            <consortium name="The Broad Institute Genomics Platform"/>
            <consortium name="The Broad Institute Genome Sequencing Center for Infectious Disease"/>
            <person name="Wu L."/>
            <person name="Ma J."/>
        </authorList>
    </citation>
    <scope>NUCLEOTIDE SEQUENCE [LARGE SCALE GENOMIC DNA]</scope>
    <source>
        <strain evidence="6">KACC 11904</strain>
    </source>
</reference>
<dbReference type="RefSeq" id="WP_270885078.1">
    <property type="nucleotide sequence ID" value="NZ_JAQFVF010000083.1"/>
</dbReference>
<dbReference type="Pfam" id="PF13378">
    <property type="entry name" value="MR_MLE_C"/>
    <property type="match status" value="1"/>
</dbReference>
<dbReference type="Pfam" id="PF02746">
    <property type="entry name" value="MR_MLE_N"/>
    <property type="match status" value="1"/>
</dbReference>
<dbReference type="InterPro" id="IPR046945">
    <property type="entry name" value="RHMD-like"/>
</dbReference>
<dbReference type="SFLD" id="SFLDG00179">
    <property type="entry name" value="mandelate_racemase"/>
    <property type="match status" value="1"/>
</dbReference>
<evidence type="ECO:0000256" key="3">
    <source>
        <dbReference type="ARBA" id="ARBA00022842"/>
    </source>
</evidence>
<dbReference type="PANTHER" id="PTHR13794">
    <property type="entry name" value="ENOLASE SUPERFAMILY, MANDELATE RACEMASE"/>
    <property type="match status" value="1"/>
</dbReference>
<comment type="cofactor">
    <cofactor evidence="1">
        <name>Mg(2+)</name>
        <dbReference type="ChEBI" id="CHEBI:18420"/>
    </cofactor>
</comment>
<gene>
    <name evidence="5" type="ORF">ACFPOG_16015</name>
</gene>
<dbReference type="InterPro" id="IPR013342">
    <property type="entry name" value="Mandelate_racemase_C"/>
</dbReference>
<dbReference type="CDD" id="cd03316">
    <property type="entry name" value="MR_like"/>
    <property type="match status" value="1"/>
</dbReference>
<sequence>MKIKRIETFTTRQLSVVRVTSEDGLQGYGQIAPYHANISALVLHQQVAPHALGADADEIEALAERVIREEHKFPGSSICRAVGGLDTALWDLKGKRQGKSVSELLGGKPDKVKIYGSSMKRNISPKDEADRIQRLMETQGIEAFKIRIANNFASDVDVYPGRSEEVVREVRAAIGDKTQLYVDANSGLTPAKAIETGKMLAQYGVCHFEEPCPYMELEWTKQVADALDIPVTGGEQDTDLAQFRRMMKMRAVDIVQPDICYVGGLSRALEVAKMAEAAGMICMPHAANLSMLTVFTMHMVSAIPNAGKYMEYTIEEDTWTKGLFIEPLIVSDGYVQVPQGPGWGITVNPDWLEKAEYQCSEY</sequence>
<dbReference type="Gene3D" id="3.20.20.120">
    <property type="entry name" value="Enolase-like C-terminal domain"/>
    <property type="match status" value="1"/>
</dbReference>
<proteinExistence type="predicted"/>
<feature type="domain" description="Mandelate racemase/muconate lactonizing enzyme C-terminal" evidence="4">
    <location>
        <begin position="125"/>
        <end position="230"/>
    </location>
</feature>
<dbReference type="InterPro" id="IPR036849">
    <property type="entry name" value="Enolase-like_C_sf"/>
</dbReference>
<dbReference type="SUPFAM" id="SSF51604">
    <property type="entry name" value="Enolase C-terminal domain-like"/>
    <property type="match status" value="1"/>
</dbReference>
<evidence type="ECO:0000259" key="4">
    <source>
        <dbReference type="SMART" id="SM00922"/>
    </source>
</evidence>
<comment type="caution">
    <text evidence="5">The sequence shown here is derived from an EMBL/GenBank/DDBJ whole genome shotgun (WGS) entry which is preliminary data.</text>
</comment>
<organism evidence="5 6">
    <name type="scientific">Paenibacillus aestuarii</name>
    <dbReference type="NCBI Taxonomy" id="516965"/>
    <lineage>
        <taxon>Bacteria</taxon>
        <taxon>Bacillati</taxon>
        <taxon>Bacillota</taxon>
        <taxon>Bacilli</taxon>
        <taxon>Bacillales</taxon>
        <taxon>Paenibacillaceae</taxon>
        <taxon>Paenibacillus</taxon>
    </lineage>
</organism>
<name>A0ABW0K909_9BACL</name>
<dbReference type="InterPro" id="IPR029017">
    <property type="entry name" value="Enolase-like_N"/>
</dbReference>
<dbReference type="PANTHER" id="PTHR13794:SF58">
    <property type="entry name" value="MITOCHONDRIAL ENOLASE SUPERFAMILY MEMBER 1"/>
    <property type="match status" value="1"/>
</dbReference>
<evidence type="ECO:0000313" key="6">
    <source>
        <dbReference type="Proteomes" id="UP001596044"/>
    </source>
</evidence>
<evidence type="ECO:0000313" key="5">
    <source>
        <dbReference type="EMBL" id="MFC5449764.1"/>
    </source>
</evidence>